<dbReference type="NCBIfam" id="TIGR01362">
    <property type="entry name" value="KDO8P_synth"/>
    <property type="match status" value="1"/>
</dbReference>
<reference evidence="10 11" key="1">
    <citation type="submission" date="2018-06" db="EMBL/GenBank/DDBJ databases">
        <title>Draft Genome Sequence of a Novel Marine Bacterium Related to the Verrucomicrobia.</title>
        <authorList>
            <person name="Vosseberg J."/>
            <person name="Martijn J."/>
            <person name="Ettema T.J.G."/>
        </authorList>
    </citation>
    <scope>NUCLEOTIDE SEQUENCE [LARGE SCALE GENOMIC DNA]</scope>
    <source>
        <strain evidence="10">TARA_B100001123</strain>
    </source>
</reference>
<dbReference type="InterPro" id="IPR013785">
    <property type="entry name" value="Aldolase_TIM"/>
</dbReference>
<dbReference type="Pfam" id="PF00793">
    <property type="entry name" value="DAHP_synth_1"/>
    <property type="match status" value="1"/>
</dbReference>
<dbReference type="NCBIfam" id="NF003543">
    <property type="entry name" value="PRK05198.1"/>
    <property type="match status" value="1"/>
</dbReference>
<keyword evidence="6" id="KW-0963">Cytoplasm</keyword>
<evidence type="ECO:0000256" key="4">
    <source>
        <dbReference type="ARBA" id="ARBA00010499"/>
    </source>
</evidence>
<evidence type="ECO:0000256" key="2">
    <source>
        <dbReference type="ARBA" id="ARBA00004756"/>
    </source>
</evidence>
<dbReference type="UniPathway" id="UPA00030"/>
<comment type="subcellular location">
    <subcellularLocation>
        <location evidence="1">Cytoplasm</location>
    </subcellularLocation>
</comment>
<evidence type="ECO:0000256" key="6">
    <source>
        <dbReference type="ARBA" id="ARBA00022490"/>
    </source>
</evidence>
<evidence type="ECO:0000256" key="8">
    <source>
        <dbReference type="ARBA" id="ARBA00049112"/>
    </source>
</evidence>
<dbReference type="InterPro" id="IPR006218">
    <property type="entry name" value="DAHP1/KDSA"/>
</dbReference>
<sequence>MNHLFLIAGPCAIEDEQMPRIIAKKVKDLTDQLEIPFVFKASYRKANRTRLDSFVGLPRTVALETLGSIKEEFGVPVLTDVHESWECDEVAEYVDYLQIPAFLCRQTDLLIAAANTGKGINIKKGQFLSPDAVEFILEKIHSTGNSSIWLTERGSSFGYESLIVDMTGIPRMKEFGFPVVVDCTHSVQKPNQRSGVTGGDATHIETLALASVAAGADGLFIEVHPSPNHAKSDAASMLLLEKLEPLLVKAKKFFDLRKEEQ</sequence>
<keyword evidence="7 10" id="KW-0808">Transferase</keyword>
<organism evidence="10 11">
    <name type="scientific">Candidatus Moanibacter tarae</name>
    <dbReference type="NCBI Taxonomy" id="2200854"/>
    <lineage>
        <taxon>Bacteria</taxon>
        <taxon>Pseudomonadati</taxon>
        <taxon>Verrucomicrobiota</taxon>
        <taxon>Opitutia</taxon>
        <taxon>Puniceicoccales</taxon>
        <taxon>Puniceicoccales incertae sedis</taxon>
        <taxon>Candidatus Moanibacter</taxon>
    </lineage>
</organism>
<dbReference type="GO" id="GO:0005737">
    <property type="term" value="C:cytoplasm"/>
    <property type="evidence" value="ECO:0007669"/>
    <property type="project" value="UniProtKB-SubCell"/>
</dbReference>
<dbReference type="AlphaFoldDB" id="A0A2Z4ADD3"/>
<dbReference type="GO" id="GO:0009103">
    <property type="term" value="P:lipopolysaccharide biosynthetic process"/>
    <property type="evidence" value="ECO:0007669"/>
    <property type="project" value="UniProtKB-UniPathway"/>
</dbReference>
<dbReference type="EMBL" id="CP029803">
    <property type="protein sequence ID" value="AWT60243.1"/>
    <property type="molecule type" value="Genomic_DNA"/>
</dbReference>
<evidence type="ECO:0000256" key="3">
    <source>
        <dbReference type="ARBA" id="ARBA00004845"/>
    </source>
</evidence>
<dbReference type="InterPro" id="IPR006269">
    <property type="entry name" value="KDO8P_synthase"/>
</dbReference>
<proteinExistence type="inferred from homology"/>
<evidence type="ECO:0000256" key="7">
    <source>
        <dbReference type="ARBA" id="ARBA00022679"/>
    </source>
</evidence>
<evidence type="ECO:0000256" key="1">
    <source>
        <dbReference type="ARBA" id="ARBA00004496"/>
    </source>
</evidence>
<dbReference type="UniPathway" id="UPA00357">
    <property type="reaction ID" value="UER00474"/>
</dbReference>
<protein>
    <recommendedName>
        <fullName evidence="5">3-deoxy-8-phosphooctulonate synthase</fullName>
        <ecNumber evidence="5">2.5.1.55</ecNumber>
    </recommendedName>
</protein>
<dbReference type="EC" id="2.5.1.55" evidence="5"/>
<feature type="domain" description="DAHP synthetase I/KDSA" evidence="9">
    <location>
        <begin position="3"/>
        <end position="252"/>
    </location>
</feature>
<dbReference type="Proteomes" id="UP000247465">
    <property type="component" value="Chromosome"/>
</dbReference>
<comment type="catalytic activity">
    <reaction evidence="8">
        <text>D-arabinose 5-phosphate + phosphoenolpyruvate + H2O = 3-deoxy-alpha-D-manno-2-octulosonate-8-phosphate + phosphate</text>
        <dbReference type="Rhea" id="RHEA:14053"/>
        <dbReference type="ChEBI" id="CHEBI:15377"/>
        <dbReference type="ChEBI" id="CHEBI:43474"/>
        <dbReference type="ChEBI" id="CHEBI:57693"/>
        <dbReference type="ChEBI" id="CHEBI:58702"/>
        <dbReference type="ChEBI" id="CHEBI:85985"/>
        <dbReference type="EC" id="2.5.1.55"/>
    </reaction>
</comment>
<gene>
    <name evidence="10" type="primary">kdsA</name>
    <name evidence="10" type="ORF">DF168_01446</name>
</gene>
<dbReference type="PANTHER" id="PTHR21057">
    <property type="entry name" value="PHOSPHO-2-DEHYDRO-3-DEOXYHEPTONATE ALDOLASE"/>
    <property type="match status" value="1"/>
</dbReference>
<dbReference type="Gene3D" id="3.20.20.70">
    <property type="entry name" value="Aldolase class I"/>
    <property type="match status" value="1"/>
</dbReference>
<comment type="pathway">
    <text evidence="3">Carbohydrate biosynthesis; 3-deoxy-D-manno-octulosonate biosynthesis; 3-deoxy-D-manno-octulosonate from D-ribulose 5-phosphate: step 2/3.</text>
</comment>
<evidence type="ECO:0000313" key="11">
    <source>
        <dbReference type="Proteomes" id="UP000247465"/>
    </source>
</evidence>
<accession>A0A2Z4ADD3</accession>
<dbReference type="KEGG" id="mtar:DF168_01446"/>
<evidence type="ECO:0000256" key="5">
    <source>
        <dbReference type="ARBA" id="ARBA00012693"/>
    </source>
</evidence>
<comment type="similarity">
    <text evidence="4">Belongs to the KdsA family.</text>
</comment>
<name>A0A2Z4ADD3_9BACT</name>
<dbReference type="SUPFAM" id="SSF51569">
    <property type="entry name" value="Aldolase"/>
    <property type="match status" value="1"/>
</dbReference>
<dbReference type="GO" id="GO:0008676">
    <property type="term" value="F:3-deoxy-8-phosphooctulonate synthase activity"/>
    <property type="evidence" value="ECO:0007669"/>
    <property type="project" value="UniProtKB-EC"/>
</dbReference>
<evidence type="ECO:0000313" key="10">
    <source>
        <dbReference type="EMBL" id="AWT60243.1"/>
    </source>
</evidence>
<evidence type="ECO:0000259" key="9">
    <source>
        <dbReference type="Pfam" id="PF00793"/>
    </source>
</evidence>
<comment type="pathway">
    <text evidence="2">Bacterial outer membrane biogenesis; lipopolysaccharide biosynthesis.</text>
</comment>